<dbReference type="Proteomes" id="UP001055580">
    <property type="component" value="Chromosome"/>
</dbReference>
<evidence type="ECO:0000256" key="1">
    <source>
        <dbReference type="ARBA" id="ARBA00004571"/>
    </source>
</evidence>
<dbReference type="InterPro" id="IPR039426">
    <property type="entry name" value="TonB-dep_rcpt-like"/>
</dbReference>
<evidence type="ECO:0000256" key="9">
    <source>
        <dbReference type="ARBA" id="ARBA00023237"/>
    </source>
</evidence>
<keyword evidence="5 14" id="KW-0732">Signal</keyword>
<gene>
    <name evidence="17" type="ORF">M9980_11550</name>
</gene>
<feature type="domain" description="TonB-dependent receptor plug" evidence="16">
    <location>
        <begin position="53"/>
        <end position="153"/>
    </location>
</feature>
<proteinExistence type="inferred from homology"/>
<dbReference type="PROSITE" id="PS01156">
    <property type="entry name" value="TONB_DEPENDENT_REC_2"/>
    <property type="match status" value="1"/>
</dbReference>
<evidence type="ECO:0000256" key="7">
    <source>
        <dbReference type="ARBA" id="ARBA00023136"/>
    </source>
</evidence>
<name>A0ABY4TTL0_9SPHN</name>
<evidence type="ECO:0000256" key="11">
    <source>
        <dbReference type="PROSITE-ProRule" id="PRU10144"/>
    </source>
</evidence>
<evidence type="ECO:0000256" key="4">
    <source>
        <dbReference type="ARBA" id="ARBA00022692"/>
    </source>
</evidence>
<evidence type="ECO:0000256" key="6">
    <source>
        <dbReference type="ARBA" id="ARBA00023077"/>
    </source>
</evidence>
<accession>A0ABY4TTL0</accession>
<evidence type="ECO:0000256" key="10">
    <source>
        <dbReference type="PROSITE-ProRule" id="PRU01360"/>
    </source>
</evidence>
<feature type="short sequence motif" description="TonB C-terminal box" evidence="11">
    <location>
        <begin position="906"/>
        <end position="923"/>
    </location>
</feature>
<evidence type="ECO:0000256" key="12">
    <source>
        <dbReference type="RuleBase" id="RU003357"/>
    </source>
</evidence>
<evidence type="ECO:0000256" key="5">
    <source>
        <dbReference type="ARBA" id="ARBA00022729"/>
    </source>
</evidence>
<comment type="similarity">
    <text evidence="10 12">Belongs to the TonB-dependent receptor family.</text>
</comment>
<evidence type="ECO:0000313" key="17">
    <source>
        <dbReference type="EMBL" id="URW75175.1"/>
    </source>
</evidence>
<dbReference type="PANTHER" id="PTHR30069:SF29">
    <property type="entry name" value="HEMOGLOBIN AND HEMOGLOBIN-HAPTOGLOBIN-BINDING PROTEIN 1-RELATED"/>
    <property type="match status" value="1"/>
</dbReference>
<keyword evidence="2 10" id="KW-0813">Transport</keyword>
<dbReference type="Pfam" id="PF07715">
    <property type="entry name" value="Plug"/>
    <property type="match status" value="1"/>
</dbReference>
<sequence length="923" mass="99877">MRMKLYAGVAFAALLVPGAAFAQSTGSIDFENEGEIVVTGARTNDAGGIEVPDTSKAKAVLNQEFISRQAPGQTINDTINNLPGVSFQNNDPFGSAGGTLTIRGFDSTRISQTFDGVPLNDSGNYAIYSNQQLDPELIEQVNVNLGTTDVDSPTAGATGSTVNYRTIVPSKDFSVKVVGSRGDFDYFRTFGLIQTGEIFDGGPRMFFAASQARNNVVFNNVGKIRKQQYNARIWQDLGTNGDFISVSGHYNVNRNNFQGSLPLRYDTTIQTVSGTSPNQTIATAPRVLGSGSANRFLIGNEDPRYSVGVGDANYTNGRCLTNQVARAGVADTANSCGSTFDERFNPSNTGNFRGASRFSITDSVVLTVDPSYQFVKANGGGTVVAQEALRDVNPALLNPALPSSSTNPANSNCNTTGNSPTTSCQSGYIGGVPYFGRDLNGDGDTLDTIRVLAPSQTGTKRIGVIAGLRWNLNDDNTFRLNYTYDRARHRQTGEVGFLFADGKPRDVFPINSPAVDVGGNVLQKRDRLSYAILHQVSGEYRGEFFDNNLVVNLGIRAPFFKRNLTNYCATSSAAGFVECFGTNTAAQSAYLSTNPTVTIAPGTTAPIQGPQQRIFNYKKILPNVGLTYNLTNQFSTFFNYSKGLQVPGTDNLYNSFFFPLTTAQARPRPETTDNFDGGLRFRSSKIQAQFTGWYTDYKDRLASSYDPDLDRTVYRNLGRVKKFGFDGSIAYQPIREFSVYAFGSYLDSKIQDNVLIGRTTVAGPLGAAGTAYYANTAGKREGGSPTYTFGGGANAILGPVELGFTAKRTGPRYIYDTNEVVRQALTVNGVVQTFQIYDNKTPAYTLVDANARVGLEWAGLNKETYFQFNLINVFDEKYVGGFQSNLNQGPTFNTAGTITNYGSPPNAQLGNPRTFIASLIVGF</sequence>
<evidence type="ECO:0000256" key="14">
    <source>
        <dbReference type="SAM" id="SignalP"/>
    </source>
</evidence>
<evidence type="ECO:0000256" key="2">
    <source>
        <dbReference type="ARBA" id="ARBA00022448"/>
    </source>
</evidence>
<feature type="chain" id="PRO_5045385937" evidence="14">
    <location>
        <begin position="23"/>
        <end position="923"/>
    </location>
</feature>
<dbReference type="PANTHER" id="PTHR30069">
    <property type="entry name" value="TONB-DEPENDENT OUTER MEMBRANE RECEPTOR"/>
    <property type="match status" value="1"/>
</dbReference>
<evidence type="ECO:0000256" key="13">
    <source>
        <dbReference type="SAM" id="MobiDB-lite"/>
    </source>
</evidence>
<evidence type="ECO:0000256" key="8">
    <source>
        <dbReference type="ARBA" id="ARBA00023170"/>
    </source>
</evidence>
<dbReference type="InterPro" id="IPR012910">
    <property type="entry name" value="Plug_dom"/>
</dbReference>
<protein>
    <submittedName>
        <fullName evidence="17">TonB-dependent receptor</fullName>
    </submittedName>
</protein>
<dbReference type="PROSITE" id="PS52016">
    <property type="entry name" value="TONB_DEPENDENT_REC_3"/>
    <property type="match status" value="1"/>
</dbReference>
<organism evidence="17 18">
    <name type="scientific">Sphingomonas donggukensis</name>
    <dbReference type="NCBI Taxonomy" id="2949093"/>
    <lineage>
        <taxon>Bacteria</taxon>
        <taxon>Pseudomonadati</taxon>
        <taxon>Pseudomonadota</taxon>
        <taxon>Alphaproteobacteria</taxon>
        <taxon>Sphingomonadales</taxon>
        <taxon>Sphingomonadaceae</taxon>
        <taxon>Sphingomonas</taxon>
    </lineage>
</organism>
<keyword evidence="9 10" id="KW-0998">Cell outer membrane</keyword>
<dbReference type="InterPro" id="IPR037066">
    <property type="entry name" value="Plug_dom_sf"/>
</dbReference>
<dbReference type="RefSeq" id="WP_250750937.1">
    <property type="nucleotide sequence ID" value="NZ_CP098401.1"/>
</dbReference>
<keyword evidence="18" id="KW-1185">Reference proteome</keyword>
<keyword evidence="7 10" id="KW-0472">Membrane</keyword>
<feature type="signal peptide" evidence="14">
    <location>
        <begin position="1"/>
        <end position="22"/>
    </location>
</feature>
<feature type="domain" description="TonB-dependent receptor-like beta-barrel" evidence="15">
    <location>
        <begin position="444"/>
        <end position="853"/>
    </location>
</feature>
<dbReference type="Gene3D" id="2.40.170.20">
    <property type="entry name" value="TonB-dependent receptor, beta-barrel domain"/>
    <property type="match status" value="1"/>
</dbReference>
<evidence type="ECO:0000259" key="16">
    <source>
        <dbReference type="Pfam" id="PF07715"/>
    </source>
</evidence>
<comment type="subcellular location">
    <subcellularLocation>
        <location evidence="1 10">Cell outer membrane</location>
        <topology evidence="1 10">Multi-pass membrane protein</topology>
    </subcellularLocation>
</comment>
<keyword evidence="6 12" id="KW-0798">TonB box</keyword>
<dbReference type="InterPro" id="IPR010917">
    <property type="entry name" value="TonB_rcpt_CS"/>
</dbReference>
<evidence type="ECO:0000313" key="18">
    <source>
        <dbReference type="Proteomes" id="UP001055580"/>
    </source>
</evidence>
<feature type="region of interest" description="Disordered" evidence="13">
    <location>
        <begin position="401"/>
        <end position="424"/>
    </location>
</feature>
<dbReference type="InterPro" id="IPR036942">
    <property type="entry name" value="Beta-barrel_TonB_sf"/>
</dbReference>
<keyword evidence="4 10" id="KW-0812">Transmembrane</keyword>
<dbReference type="Pfam" id="PF00593">
    <property type="entry name" value="TonB_dep_Rec_b-barrel"/>
    <property type="match status" value="1"/>
</dbReference>
<reference evidence="17" key="1">
    <citation type="submission" date="2022-05" db="EMBL/GenBank/DDBJ databases">
        <title>Sphingomonas sp. strain RMG20 Genome sequencing and assembly.</title>
        <authorList>
            <person name="Kim I."/>
        </authorList>
    </citation>
    <scope>NUCLEOTIDE SEQUENCE</scope>
    <source>
        <strain evidence="17">RMG20</strain>
    </source>
</reference>
<dbReference type="Gene3D" id="2.170.130.10">
    <property type="entry name" value="TonB-dependent receptor, plug domain"/>
    <property type="match status" value="1"/>
</dbReference>
<dbReference type="SUPFAM" id="SSF56935">
    <property type="entry name" value="Porins"/>
    <property type="match status" value="1"/>
</dbReference>
<dbReference type="InterPro" id="IPR000531">
    <property type="entry name" value="Beta-barrel_TonB"/>
</dbReference>
<evidence type="ECO:0000259" key="15">
    <source>
        <dbReference type="Pfam" id="PF00593"/>
    </source>
</evidence>
<evidence type="ECO:0000256" key="3">
    <source>
        <dbReference type="ARBA" id="ARBA00022452"/>
    </source>
</evidence>
<dbReference type="EMBL" id="CP098401">
    <property type="protein sequence ID" value="URW75175.1"/>
    <property type="molecule type" value="Genomic_DNA"/>
</dbReference>
<keyword evidence="8 17" id="KW-0675">Receptor</keyword>
<keyword evidence="3 10" id="KW-1134">Transmembrane beta strand</keyword>